<dbReference type="Gene3D" id="3.40.50.150">
    <property type="entry name" value="Vaccinia Virus protein VP39"/>
    <property type="match status" value="1"/>
</dbReference>
<reference evidence="11 12" key="1">
    <citation type="submission" date="2014-12" db="EMBL/GenBank/DDBJ databases">
        <title>Genome sequencing of Alteromonas marina AD001.</title>
        <authorList>
            <person name="Adrian T.G.S."/>
            <person name="Chan K.G."/>
        </authorList>
    </citation>
    <scope>NUCLEOTIDE SEQUENCE [LARGE SCALE GENOMIC DNA]</scope>
    <source>
        <strain evidence="11 12">AD001</strain>
    </source>
</reference>
<dbReference type="CDD" id="cd02440">
    <property type="entry name" value="AdoMet_MTases"/>
    <property type="match status" value="1"/>
</dbReference>
<evidence type="ECO:0000256" key="3">
    <source>
        <dbReference type="ARBA" id="ARBA00022552"/>
    </source>
</evidence>
<dbReference type="SMART" id="SM00359">
    <property type="entry name" value="PUA"/>
    <property type="match status" value="1"/>
</dbReference>
<dbReference type="SUPFAM" id="SSF53335">
    <property type="entry name" value="S-adenosyl-L-methionine-dependent methyltransferases"/>
    <property type="match status" value="1"/>
</dbReference>
<dbReference type="InterPro" id="IPR023542">
    <property type="entry name" value="RLMI"/>
</dbReference>
<proteinExistence type="inferred from homology"/>
<dbReference type="Proteomes" id="UP000031197">
    <property type="component" value="Unassembled WGS sequence"/>
</dbReference>
<dbReference type="OrthoDB" id="9805492at2"/>
<keyword evidence="12" id="KW-1185">Reference proteome</keyword>
<dbReference type="GO" id="GO:0016434">
    <property type="term" value="F:rRNA (cytosine) methyltransferase activity"/>
    <property type="evidence" value="ECO:0007669"/>
    <property type="project" value="UniProtKB-UniRule"/>
</dbReference>
<dbReference type="SUPFAM" id="SSF88697">
    <property type="entry name" value="PUA domain-like"/>
    <property type="match status" value="1"/>
</dbReference>
<keyword evidence="2 9" id="KW-0963">Cytoplasm</keyword>
<dbReference type="PROSITE" id="PS50890">
    <property type="entry name" value="PUA"/>
    <property type="match status" value="1"/>
</dbReference>
<evidence type="ECO:0000256" key="9">
    <source>
        <dbReference type="HAMAP-Rule" id="MF_01857"/>
    </source>
</evidence>
<feature type="domain" description="PUA" evidence="10">
    <location>
        <begin position="3"/>
        <end position="88"/>
    </location>
</feature>
<dbReference type="CDD" id="cd21153">
    <property type="entry name" value="PUA_RlmI"/>
    <property type="match status" value="1"/>
</dbReference>
<sequence>MSAQVILQPSRDKSLRRKHPWIFESAVAELKGRARVGDTVDVFDSEGDWLGRGAYSPNSKIRVRMWTFKKEESIDNGFFLRRLETALNLRKRLFDPTQTNAFRWVASESDGLPGITIDLYDNVAVVQLLSAGGEKHRDKIVWAITKLMPDVHIYERSDVDVRKKEGLEPVTGVLHGEPPMQVTVKENGINIVVDIEQGHKTGFYLDQRDSRAAAAHYAKDADVLNCFSYTGTFSCYALSGGAKSVTNVDVSQPALDLAKHHVAINGLDENKANYVNQDVFKALREYHEQGKQFDMVILDPPKFVDSKATLNRAARGYKDINMYGIHAVKSGGLLLTFSCSGLMPADLFQKVVADAALDAGRTIKIIARLNQASDHPIIGSYPEGYYLKGLVCEVTDD</sequence>
<evidence type="ECO:0000313" key="11">
    <source>
        <dbReference type="EMBL" id="KHT44170.1"/>
    </source>
</evidence>
<dbReference type="InterPro" id="IPR036974">
    <property type="entry name" value="PUA_sf"/>
</dbReference>
<dbReference type="InterPro" id="IPR002478">
    <property type="entry name" value="PUA"/>
</dbReference>
<comment type="similarity">
    <text evidence="8 9">Belongs to the methyltransferase superfamily. RlmI family.</text>
</comment>
<dbReference type="Pfam" id="PF17785">
    <property type="entry name" value="PUA_3"/>
    <property type="match status" value="1"/>
</dbReference>
<dbReference type="EMBL" id="JWLW01000067">
    <property type="protein sequence ID" value="KHT44170.1"/>
    <property type="molecule type" value="Genomic_DNA"/>
</dbReference>
<dbReference type="GO" id="GO:0003723">
    <property type="term" value="F:RNA binding"/>
    <property type="evidence" value="ECO:0007669"/>
    <property type="project" value="UniProtKB-KW"/>
</dbReference>
<keyword evidence="3 9" id="KW-0698">rRNA processing</keyword>
<evidence type="ECO:0000256" key="5">
    <source>
        <dbReference type="ARBA" id="ARBA00022679"/>
    </source>
</evidence>
<evidence type="ECO:0000259" key="10">
    <source>
        <dbReference type="SMART" id="SM00359"/>
    </source>
</evidence>
<dbReference type="InterPro" id="IPR019614">
    <property type="entry name" value="SAM-dep_methyl-trfase"/>
</dbReference>
<dbReference type="PANTHER" id="PTHR42873:SF1">
    <property type="entry name" value="S-ADENOSYLMETHIONINE-DEPENDENT METHYLTRANSFERASE DOMAIN-CONTAINING PROTEIN"/>
    <property type="match status" value="1"/>
</dbReference>
<dbReference type="CDD" id="cd11572">
    <property type="entry name" value="RlmI_M_like"/>
    <property type="match status" value="1"/>
</dbReference>
<keyword evidence="6 9" id="KW-0949">S-adenosyl-L-methionine</keyword>
<name>A0A0B3XXN5_9ALTE</name>
<dbReference type="InterPro" id="IPR015947">
    <property type="entry name" value="PUA-like_sf"/>
</dbReference>
<dbReference type="PANTHER" id="PTHR42873">
    <property type="entry name" value="RIBOSOMAL RNA LARGE SUBUNIT METHYLTRANSFERASE"/>
    <property type="match status" value="1"/>
</dbReference>
<evidence type="ECO:0000256" key="4">
    <source>
        <dbReference type="ARBA" id="ARBA00022603"/>
    </source>
</evidence>
<comment type="caution">
    <text evidence="11">The sequence shown here is derived from an EMBL/GenBank/DDBJ whole genome shotgun (WGS) entry which is preliminary data.</text>
</comment>
<accession>A0A0B3XXN5</accession>
<keyword evidence="7 9" id="KW-0694">RNA-binding</keyword>
<dbReference type="Pfam" id="PF10672">
    <property type="entry name" value="Methyltrans_SAM"/>
    <property type="match status" value="1"/>
</dbReference>
<evidence type="ECO:0000256" key="6">
    <source>
        <dbReference type="ARBA" id="ARBA00022691"/>
    </source>
</evidence>
<dbReference type="Gene3D" id="3.30.750.80">
    <property type="entry name" value="RNA methyltransferase domain (HRMD) like"/>
    <property type="match status" value="1"/>
</dbReference>
<comment type="subcellular location">
    <subcellularLocation>
        <location evidence="1 9">Cytoplasm</location>
    </subcellularLocation>
</comment>
<comment type="function">
    <text evidence="9">Specifically methylates the cytosine at position 1962 (m5C1962) of 23S rRNA.</text>
</comment>
<dbReference type="Gene3D" id="2.30.130.10">
    <property type="entry name" value="PUA domain"/>
    <property type="match status" value="1"/>
</dbReference>
<comment type="catalytic activity">
    <reaction evidence="9">
        <text>cytidine(1962) in 23S rRNA + S-adenosyl-L-methionine = 5-methylcytidine(1962) in 23S rRNA + S-adenosyl-L-homocysteine + H(+)</text>
        <dbReference type="Rhea" id="RHEA:42912"/>
        <dbReference type="Rhea" id="RHEA-COMP:10382"/>
        <dbReference type="Rhea" id="RHEA-COMP:10386"/>
        <dbReference type="ChEBI" id="CHEBI:15378"/>
        <dbReference type="ChEBI" id="CHEBI:57856"/>
        <dbReference type="ChEBI" id="CHEBI:59789"/>
        <dbReference type="ChEBI" id="CHEBI:74483"/>
        <dbReference type="ChEBI" id="CHEBI:82748"/>
        <dbReference type="EC" id="2.1.1.191"/>
    </reaction>
</comment>
<dbReference type="EC" id="2.1.1.191" evidence="9"/>
<dbReference type="HAMAP" id="MF_01857">
    <property type="entry name" value="23SrRNA_methyltr_I"/>
    <property type="match status" value="1"/>
</dbReference>
<evidence type="ECO:0000256" key="7">
    <source>
        <dbReference type="ARBA" id="ARBA00022884"/>
    </source>
</evidence>
<evidence type="ECO:0000256" key="8">
    <source>
        <dbReference type="ARBA" id="ARBA00038091"/>
    </source>
</evidence>
<dbReference type="GO" id="GO:0005737">
    <property type="term" value="C:cytoplasm"/>
    <property type="evidence" value="ECO:0007669"/>
    <property type="project" value="UniProtKB-SubCell"/>
</dbReference>
<evidence type="ECO:0000313" key="12">
    <source>
        <dbReference type="Proteomes" id="UP000031197"/>
    </source>
</evidence>
<evidence type="ECO:0000256" key="1">
    <source>
        <dbReference type="ARBA" id="ARBA00004496"/>
    </source>
</evidence>
<gene>
    <name evidence="9" type="primary">rlmI</name>
    <name evidence="11" type="ORF">RJ41_18250</name>
</gene>
<dbReference type="RefSeq" id="WP_039223898.1">
    <property type="nucleotide sequence ID" value="NZ_JWLW01000067.1"/>
</dbReference>
<protein>
    <recommendedName>
        <fullName evidence="9">Ribosomal RNA large subunit methyltransferase I</fullName>
        <ecNumber evidence="9">2.1.1.191</ecNumber>
    </recommendedName>
    <alternativeName>
        <fullName evidence="9">23S rRNA m5C1962 methyltransferase</fullName>
    </alternativeName>
    <alternativeName>
        <fullName evidence="9">rRNA (cytosine-C(5)-)-methyltransferase RlmI</fullName>
    </alternativeName>
</protein>
<organism evidence="11 12">
    <name type="scientific">Alteromonas marina</name>
    <dbReference type="NCBI Taxonomy" id="203795"/>
    <lineage>
        <taxon>Bacteria</taxon>
        <taxon>Pseudomonadati</taxon>
        <taxon>Pseudomonadota</taxon>
        <taxon>Gammaproteobacteria</taxon>
        <taxon>Alteromonadales</taxon>
        <taxon>Alteromonadaceae</taxon>
        <taxon>Alteromonas/Salinimonas group</taxon>
        <taxon>Alteromonas</taxon>
    </lineage>
</organism>
<dbReference type="AlphaFoldDB" id="A0A0B3XXN5"/>
<evidence type="ECO:0000256" key="2">
    <source>
        <dbReference type="ARBA" id="ARBA00022490"/>
    </source>
</evidence>
<keyword evidence="4 9" id="KW-0489">Methyltransferase</keyword>
<dbReference type="InterPro" id="IPR029063">
    <property type="entry name" value="SAM-dependent_MTases_sf"/>
</dbReference>
<keyword evidence="5 9" id="KW-0808">Transferase</keyword>
<dbReference type="InterPro" id="IPR041532">
    <property type="entry name" value="RlmI-like_PUA"/>
</dbReference>